<dbReference type="FunFam" id="1.10.510.10:FF:000571">
    <property type="entry name" value="Maternal embryonic leucine zipper kinase"/>
    <property type="match status" value="1"/>
</dbReference>
<accession>A0A8D2AP09</accession>
<dbReference type="SUPFAM" id="SSF56112">
    <property type="entry name" value="Protein kinase-like (PK-like)"/>
    <property type="match status" value="1"/>
</dbReference>
<dbReference type="GO" id="GO:0005524">
    <property type="term" value="F:ATP binding"/>
    <property type="evidence" value="ECO:0007669"/>
    <property type="project" value="UniProtKB-KW"/>
</dbReference>
<reference evidence="10" key="1">
    <citation type="submission" date="2025-08" db="UniProtKB">
        <authorList>
            <consortium name="Ensembl"/>
        </authorList>
    </citation>
    <scope>IDENTIFICATION</scope>
</reference>
<dbReference type="Proteomes" id="UP000694564">
    <property type="component" value="Chromosome 4"/>
</dbReference>
<keyword evidence="4" id="KW-0547">Nucleotide-binding</keyword>
<dbReference type="Pfam" id="PF00069">
    <property type="entry name" value="Pkinase"/>
    <property type="match status" value="1"/>
</dbReference>
<evidence type="ECO:0000256" key="8">
    <source>
        <dbReference type="ARBA" id="ARBA00048679"/>
    </source>
</evidence>
<dbReference type="EC" id="2.7.11.1" evidence="1"/>
<comment type="catalytic activity">
    <reaction evidence="8">
        <text>L-seryl-[protein] + ATP = O-phospho-L-seryl-[protein] + ADP + H(+)</text>
        <dbReference type="Rhea" id="RHEA:17989"/>
        <dbReference type="Rhea" id="RHEA-COMP:9863"/>
        <dbReference type="Rhea" id="RHEA-COMP:11604"/>
        <dbReference type="ChEBI" id="CHEBI:15378"/>
        <dbReference type="ChEBI" id="CHEBI:29999"/>
        <dbReference type="ChEBI" id="CHEBI:30616"/>
        <dbReference type="ChEBI" id="CHEBI:83421"/>
        <dbReference type="ChEBI" id="CHEBI:456216"/>
        <dbReference type="EC" id="2.7.11.1"/>
    </reaction>
</comment>
<dbReference type="GO" id="GO:0035556">
    <property type="term" value="P:intracellular signal transduction"/>
    <property type="evidence" value="ECO:0007669"/>
    <property type="project" value="TreeGrafter"/>
</dbReference>
<evidence type="ECO:0000259" key="9">
    <source>
        <dbReference type="PROSITE" id="PS50011"/>
    </source>
</evidence>
<evidence type="ECO:0000256" key="7">
    <source>
        <dbReference type="ARBA" id="ARBA00047899"/>
    </source>
</evidence>
<keyword evidence="11" id="KW-1185">Reference proteome</keyword>
<dbReference type="Ensembl" id="ENSSVLT00005004298.1">
    <property type="protein sequence ID" value="ENSSVLP00005003906.1"/>
    <property type="gene ID" value="ENSSVLG00005003137.1"/>
</dbReference>
<evidence type="ECO:0000313" key="10">
    <source>
        <dbReference type="Ensembl" id="ENSSVLP00005003906.1"/>
    </source>
</evidence>
<proteinExistence type="predicted"/>
<keyword evidence="2" id="KW-0723">Serine/threonine-protein kinase</keyword>
<dbReference type="CDD" id="cd14003">
    <property type="entry name" value="STKc_AMPK-like"/>
    <property type="match status" value="1"/>
</dbReference>
<evidence type="ECO:0000256" key="3">
    <source>
        <dbReference type="ARBA" id="ARBA00022679"/>
    </source>
</evidence>
<sequence>MTQQSRQTSVALQGSSSCEETAFQDCYEVLRTIGCGGFVEVQVARHLLTGAEVAVKVLRKVKQNLLVLSEPNVMMSLEHPNVIQLFQVIETHEHIYMAMEHAGGGELLKHILTRGMQEEEAWRIFRQIAGAVGYCHKNGIVHQDLNAQNIMLDAQGNSKLIDFGLSMRVTAGQKLLRSWGTLAYLASEIILHREYEGPPVDVWSLGVILFYMLTGKCPFRDIFRWELARWIVEGKYHIPDSVPPLVRRLICRMLSANPMKRPTAEARSLHPISIVSHSPNAQTLP</sequence>
<keyword evidence="6" id="KW-0067">ATP-binding</keyword>
<dbReference type="PANTHER" id="PTHR24346:SF95">
    <property type="entry name" value="SPERM MOTILITY KINASE 3A"/>
    <property type="match status" value="1"/>
</dbReference>
<comment type="catalytic activity">
    <reaction evidence="7">
        <text>L-threonyl-[protein] + ATP = O-phospho-L-threonyl-[protein] + ADP + H(+)</text>
        <dbReference type="Rhea" id="RHEA:46608"/>
        <dbReference type="Rhea" id="RHEA-COMP:11060"/>
        <dbReference type="Rhea" id="RHEA-COMP:11605"/>
        <dbReference type="ChEBI" id="CHEBI:15378"/>
        <dbReference type="ChEBI" id="CHEBI:30013"/>
        <dbReference type="ChEBI" id="CHEBI:30616"/>
        <dbReference type="ChEBI" id="CHEBI:61977"/>
        <dbReference type="ChEBI" id="CHEBI:456216"/>
        <dbReference type="EC" id="2.7.11.1"/>
    </reaction>
</comment>
<dbReference type="PROSITE" id="PS51257">
    <property type="entry name" value="PROKAR_LIPOPROTEIN"/>
    <property type="match status" value="1"/>
</dbReference>
<reference evidence="10" key="2">
    <citation type="submission" date="2025-09" db="UniProtKB">
        <authorList>
            <consortium name="Ensembl"/>
        </authorList>
    </citation>
    <scope>IDENTIFICATION</scope>
</reference>
<feature type="domain" description="Protein kinase" evidence="9">
    <location>
        <begin position="27"/>
        <end position="273"/>
    </location>
</feature>
<dbReference type="InterPro" id="IPR011009">
    <property type="entry name" value="Kinase-like_dom_sf"/>
</dbReference>
<dbReference type="PANTHER" id="PTHR24346">
    <property type="entry name" value="MAP/MICROTUBULE AFFINITY-REGULATING KINASE"/>
    <property type="match status" value="1"/>
</dbReference>
<keyword evidence="3" id="KW-0808">Transferase</keyword>
<evidence type="ECO:0000256" key="5">
    <source>
        <dbReference type="ARBA" id="ARBA00022777"/>
    </source>
</evidence>
<organism evidence="10 11">
    <name type="scientific">Sciurus vulgaris</name>
    <name type="common">Eurasian red squirrel</name>
    <dbReference type="NCBI Taxonomy" id="55149"/>
    <lineage>
        <taxon>Eukaryota</taxon>
        <taxon>Metazoa</taxon>
        <taxon>Chordata</taxon>
        <taxon>Craniata</taxon>
        <taxon>Vertebrata</taxon>
        <taxon>Euteleostomi</taxon>
        <taxon>Mammalia</taxon>
        <taxon>Eutheria</taxon>
        <taxon>Euarchontoglires</taxon>
        <taxon>Glires</taxon>
        <taxon>Rodentia</taxon>
        <taxon>Sciuromorpha</taxon>
        <taxon>Sciuridae</taxon>
        <taxon>Sciurinae</taxon>
        <taxon>Sciurini</taxon>
        <taxon>Sciurus</taxon>
    </lineage>
</organism>
<dbReference type="GO" id="GO:0004674">
    <property type="term" value="F:protein serine/threonine kinase activity"/>
    <property type="evidence" value="ECO:0007669"/>
    <property type="project" value="UniProtKB-KW"/>
</dbReference>
<evidence type="ECO:0000256" key="6">
    <source>
        <dbReference type="ARBA" id="ARBA00022840"/>
    </source>
</evidence>
<dbReference type="GeneTree" id="ENSGT00940000167424"/>
<dbReference type="AlphaFoldDB" id="A0A8D2AP09"/>
<protein>
    <recommendedName>
        <fullName evidence="1">non-specific serine/threonine protein kinase</fullName>
        <ecNumber evidence="1">2.7.11.1</ecNumber>
    </recommendedName>
</protein>
<evidence type="ECO:0000256" key="2">
    <source>
        <dbReference type="ARBA" id="ARBA00022527"/>
    </source>
</evidence>
<dbReference type="GO" id="GO:0005737">
    <property type="term" value="C:cytoplasm"/>
    <property type="evidence" value="ECO:0007669"/>
    <property type="project" value="TreeGrafter"/>
</dbReference>
<dbReference type="InterPro" id="IPR000719">
    <property type="entry name" value="Prot_kinase_dom"/>
</dbReference>
<evidence type="ECO:0000256" key="4">
    <source>
        <dbReference type="ARBA" id="ARBA00022741"/>
    </source>
</evidence>
<evidence type="ECO:0000313" key="11">
    <source>
        <dbReference type="Proteomes" id="UP000694564"/>
    </source>
</evidence>
<dbReference type="Gene3D" id="1.10.510.10">
    <property type="entry name" value="Transferase(Phosphotransferase) domain 1"/>
    <property type="match status" value="1"/>
</dbReference>
<keyword evidence="5" id="KW-0418">Kinase</keyword>
<dbReference type="FunFam" id="3.30.200.20:FF:000003">
    <property type="entry name" value="Non-specific serine/threonine protein kinase"/>
    <property type="match status" value="1"/>
</dbReference>
<dbReference type="PROSITE" id="PS50011">
    <property type="entry name" value="PROTEIN_KINASE_DOM"/>
    <property type="match status" value="1"/>
</dbReference>
<evidence type="ECO:0000256" key="1">
    <source>
        <dbReference type="ARBA" id="ARBA00012513"/>
    </source>
</evidence>
<name>A0A8D2AP09_SCIVU</name>